<dbReference type="EMBL" id="JABSTQ010010705">
    <property type="protein sequence ID" value="KAG0418741.1"/>
    <property type="molecule type" value="Genomic_DNA"/>
</dbReference>
<comment type="caution">
    <text evidence="1">The sequence shown here is derived from an EMBL/GenBank/DDBJ whole genome shotgun (WGS) entry which is preliminary data.</text>
</comment>
<evidence type="ECO:0000313" key="1">
    <source>
        <dbReference type="EMBL" id="KAG0418741.1"/>
    </source>
</evidence>
<protein>
    <submittedName>
        <fullName evidence="1">Uncharacterized protein</fullName>
    </submittedName>
</protein>
<evidence type="ECO:0000313" key="2">
    <source>
        <dbReference type="Proteomes" id="UP000805193"/>
    </source>
</evidence>
<gene>
    <name evidence="1" type="ORF">HPB47_004624</name>
</gene>
<name>A0AC60PFC0_IXOPE</name>
<reference evidence="1 2" key="1">
    <citation type="journal article" date="2020" name="Cell">
        <title>Large-Scale Comparative Analyses of Tick Genomes Elucidate Their Genetic Diversity and Vector Capacities.</title>
        <authorList>
            <consortium name="Tick Genome and Microbiome Consortium (TIGMIC)"/>
            <person name="Jia N."/>
            <person name="Wang J."/>
            <person name="Shi W."/>
            <person name="Du L."/>
            <person name="Sun Y."/>
            <person name="Zhan W."/>
            <person name="Jiang J.F."/>
            <person name="Wang Q."/>
            <person name="Zhang B."/>
            <person name="Ji P."/>
            <person name="Bell-Sakyi L."/>
            <person name="Cui X.M."/>
            <person name="Yuan T.T."/>
            <person name="Jiang B.G."/>
            <person name="Yang W.F."/>
            <person name="Lam T.T."/>
            <person name="Chang Q.C."/>
            <person name="Ding S.J."/>
            <person name="Wang X.J."/>
            <person name="Zhu J.G."/>
            <person name="Ruan X.D."/>
            <person name="Zhao L."/>
            <person name="Wei J.T."/>
            <person name="Ye R.Z."/>
            <person name="Que T.C."/>
            <person name="Du C.H."/>
            <person name="Zhou Y.H."/>
            <person name="Cheng J.X."/>
            <person name="Dai P.F."/>
            <person name="Guo W.B."/>
            <person name="Han X.H."/>
            <person name="Huang E.J."/>
            <person name="Li L.F."/>
            <person name="Wei W."/>
            <person name="Gao Y.C."/>
            <person name="Liu J.Z."/>
            <person name="Shao H.Z."/>
            <person name="Wang X."/>
            <person name="Wang C.C."/>
            <person name="Yang T.C."/>
            <person name="Huo Q.B."/>
            <person name="Li W."/>
            <person name="Chen H.Y."/>
            <person name="Chen S.E."/>
            <person name="Zhou L.G."/>
            <person name="Ni X.B."/>
            <person name="Tian J.H."/>
            <person name="Sheng Y."/>
            <person name="Liu T."/>
            <person name="Pan Y.S."/>
            <person name="Xia L.Y."/>
            <person name="Li J."/>
            <person name="Zhao F."/>
            <person name="Cao W.C."/>
        </authorList>
    </citation>
    <scope>NUCLEOTIDE SEQUENCE [LARGE SCALE GENOMIC DNA]</scope>
    <source>
        <strain evidence="1">Iper-2018</strain>
    </source>
</reference>
<keyword evidence="2" id="KW-1185">Reference proteome</keyword>
<organism evidence="1 2">
    <name type="scientific">Ixodes persulcatus</name>
    <name type="common">Taiga tick</name>
    <dbReference type="NCBI Taxonomy" id="34615"/>
    <lineage>
        <taxon>Eukaryota</taxon>
        <taxon>Metazoa</taxon>
        <taxon>Ecdysozoa</taxon>
        <taxon>Arthropoda</taxon>
        <taxon>Chelicerata</taxon>
        <taxon>Arachnida</taxon>
        <taxon>Acari</taxon>
        <taxon>Parasitiformes</taxon>
        <taxon>Ixodida</taxon>
        <taxon>Ixodoidea</taxon>
        <taxon>Ixodidae</taxon>
        <taxon>Ixodinae</taxon>
        <taxon>Ixodes</taxon>
    </lineage>
</organism>
<sequence length="194" mass="21341">MAATILTTNTTTAEEAAIALALAQSPTPQFVLSDSQQAIRNFIRGNISPMAFQILTNNPPSDTVTLLWTPAHTGRDITLHYRLLCRQYPPPHPHLSQEAAHMLRLLQTHTFPHQTQLIHTHPHLFTTPACPACGALDTHYHSLCECPADPYPPLPSPHLWEQMLRDPEESAQVLTTSRALAVAAALWASTTPNA</sequence>
<proteinExistence type="predicted"/>
<dbReference type="Proteomes" id="UP000805193">
    <property type="component" value="Unassembled WGS sequence"/>
</dbReference>
<accession>A0AC60PFC0</accession>